<dbReference type="Gene3D" id="3.40.640.10">
    <property type="entry name" value="Type I PLP-dependent aspartate aminotransferase-like (Major domain)"/>
    <property type="match status" value="1"/>
</dbReference>
<dbReference type="AlphaFoldDB" id="A0A1W1E9S6"/>
<accession>A0A1W1E9S6</accession>
<comment type="cofactor">
    <cofactor evidence="1">
        <name>pyridoxal 5'-phosphate</name>
        <dbReference type="ChEBI" id="CHEBI:597326"/>
    </cofactor>
</comment>
<sequence length="371" mass="41711">MQHPLKRSFIREILEHTSHDTISFAGGLPDVSLFPHEALQASTIKALEEPESLQYSTSTGYTPLKEQIAKRYSEQGFPTRSENILITSGSQQGLDIISRYHHGSSVCVEVPSYLGALNLFALNQMDVDSVALGEEGIDLSAFAHSMPKNKLAYLIPDFQNPSGTCYDDAHRKEVAKILHTNDTLLIEDAPYSELYFDRAHESISQHIPTQSYHLGSFSKVLAPAFRIGWIRADTKLLEPLIAYKEAMDLHTSSITQRMVSAYLEETEHFEAHLASLRDAYQNKMHYFAKQLAIHLPSFTFTPPKGGMFIYGKLNGVDTMALVRRCLEQGVVFVPGVEFGGANDEIRFNFTHSSFREIEEGLKRLKKVLDKI</sequence>
<evidence type="ECO:0000256" key="2">
    <source>
        <dbReference type="ARBA" id="ARBA00022576"/>
    </source>
</evidence>
<dbReference type="SUPFAM" id="SSF53383">
    <property type="entry name" value="PLP-dependent transferases"/>
    <property type="match status" value="1"/>
</dbReference>
<dbReference type="GO" id="GO:0030170">
    <property type="term" value="F:pyridoxal phosphate binding"/>
    <property type="evidence" value="ECO:0007669"/>
    <property type="project" value="InterPro"/>
</dbReference>
<evidence type="ECO:0000256" key="1">
    <source>
        <dbReference type="ARBA" id="ARBA00001933"/>
    </source>
</evidence>
<dbReference type="InterPro" id="IPR015421">
    <property type="entry name" value="PyrdxlP-dep_Trfase_major"/>
</dbReference>
<feature type="domain" description="Aminotransferase class I/classII large" evidence="5">
    <location>
        <begin position="41"/>
        <end position="364"/>
    </location>
</feature>
<dbReference type="InterPro" id="IPR015422">
    <property type="entry name" value="PyrdxlP-dep_Trfase_small"/>
</dbReference>
<proteinExistence type="predicted"/>
<evidence type="ECO:0000256" key="3">
    <source>
        <dbReference type="ARBA" id="ARBA00022679"/>
    </source>
</evidence>
<dbReference type="PANTHER" id="PTHR42790:SF19">
    <property type="entry name" value="KYNURENINE_ALPHA-AMINOADIPATE AMINOTRANSFERASE, MITOCHONDRIAL"/>
    <property type="match status" value="1"/>
</dbReference>
<dbReference type="EMBL" id="FPIB01000020">
    <property type="protein sequence ID" value="SFV90670.1"/>
    <property type="molecule type" value="Genomic_DNA"/>
</dbReference>
<keyword evidence="4" id="KW-0663">Pyridoxal phosphate</keyword>
<keyword evidence="2 6" id="KW-0032">Aminotransferase</keyword>
<dbReference type="InterPro" id="IPR050859">
    <property type="entry name" value="Class-I_PLP-dep_aminotransf"/>
</dbReference>
<dbReference type="InterPro" id="IPR004839">
    <property type="entry name" value="Aminotransferase_I/II_large"/>
</dbReference>
<evidence type="ECO:0000259" key="5">
    <source>
        <dbReference type="Pfam" id="PF00155"/>
    </source>
</evidence>
<gene>
    <name evidence="6" type="ORF">MNB_SV-4-1386</name>
</gene>
<keyword evidence="3 6" id="KW-0808">Transferase</keyword>
<dbReference type="EC" id="2.6.1.1" evidence="6"/>
<dbReference type="GO" id="GO:1901605">
    <property type="term" value="P:alpha-amino acid metabolic process"/>
    <property type="evidence" value="ECO:0007669"/>
    <property type="project" value="TreeGrafter"/>
</dbReference>
<reference evidence="6" key="1">
    <citation type="submission" date="2016-10" db="EMBL/GenBank/DDBJ databases">
        <authorList>
            <person name="de Groot N.N."/>
        </authorList>
    </citation>
    <scope>NUCLEOTIDE SEQUENCE</scope>
</reference>
<protein>
    <submittedName>
        <fullName evidence="6">Transcriptional regulator, GntR family domain / Aspartate aminotransferase</fullName>
        <ecNumber evidence="6">2.6.1.1</ecNumber>
    </submittedName>
</protein>
<dbReference type="CDD" id="cd00609">
    <property type="entry name" value="AAT_like"/>
    <property type="match status" value="1"/>
</dbReference>
<evidence type="ECO:0000313" key="6">
    <source>
        <dbReference type="EMBL" id="SFV90670.1"/>
    </source>
</evidence>
<dbReference type="Gene3D" id="3.90.1150.10">
    <property type="entry name" value="Aspartate Aminotransferase, domain 1"/>
    <property type="match status" value="1"/>
</dbReference>
<evidence type="ECO:0000256" key="4">
    <source>
        <dbReference type="ARBA" id="ARBA00022898"/>
    </source>
</evidence>
<dbReference type="PANTHER" id="PTHR42790">
    <property type="entry name" value="AMINOTRANSFERASE"/>
    <property type="match status" value="1"/>
</dbReference>
<dbReference type="InterPro" id="IPR015424">
    <property type="entry name" value="PyrdxlP-dep_Trfase"/>
</dbReference>
<dbReference type="Pfam" id="PF00155">
    <property type="entry name" value="Aminotran_1_2"/>
    <property type="match status" value="1"/>
</dbReference>
<dbReference type="GO" id="GO:0004069">
    <property type="term" value="F:L-aspartate:2-oxoglutarate aminotransferase activity"/>
    <property type="evidence" value="ECO:0007669"/>
    <property type="project" value="UniProtKB-EC"/>
</dbReference>
<name>A0A1W1E9S6_9ZZZZ</name>
<organism evidence="6">
    <name type="scientific">hydrothermal vent metagenome</name>
    <dbReference type="NCBI Taxonomy" id="652676"/>
    <lineage>
        <taxon>unclassified sequences</taxon>
        <taxon>metagenomes</taxon>
        <taxon>ecological metagenomes</taxon>
    </lineage>
</organism>